<proteinExistence type="predicted"/>
<reference evidence="1 2" key="1">
    <citation type="journal article" date="2018" name="PLoS Genet.">
        <title>Population sequencing reveals clonal diversity and ancestral inbreeding in the grapevine cultivar Chardonnay.</title>
        <authorList>
            <person name="Roach M.J."/>
            <person name="Johnson D.L."/>
            <person name="Bohlmann J."/>
            <person name="van Vuuren H.J."/>
            <person name="Jones S.J."/>
            <person name="Pretorius I.S."/>
            <person name="Schmidt S.A."/>
            <person name="Borneman A.R."/>
        </authorList>
    </citation>
    <scope>NUCLEOTIDE SEQUENCE [LARGE SCALE GENOMIC DNA]</scope>
    <source>
        <strain evidence="2">cv. Chardonnay</strain>
        <tissue evidence="1">Leaf</tissue>
    </source>
</reference>
<dbReference type="AlphaFoldDB" id="A0A438H326"/>
<protein>
    <submittedName>
        <fullName evidence="1">Uncharacterized protein</fullName>
    </submittedName>
</protein>
<dbReference type="Proteomes" id="UP000288805">
    <property type="component" value="Unassembled WGS sequence"/>
</dbReference>
<name>A0A438H326_VITVI</name>
<organism evidence="1 2">
    <name type="scientific">Vitis vinifera</name>
    <name type="common">Grape</name>
    <dbReference type="NCBI Taxonomy" id="29760"/>
    <lineage>
        <taxon>Eukaryota</taxon>
        <taxon>Viridiplantae</taxon>
        <taxon>Streptophyta</taxon>
        <taxon>Embryophyta</taxon>
        <taxon>Tracheophyta</taxon>
        <taxon>Spermatophyta</taxon>
        <taxon>Magnoliopsida</taxon>
        <taxon>eudicotyledons</taxon>
        <taxon>Gunneridae</taxon>
        <taxon>Pentapetalae</taxon>
        <taxon>rosids</taxon>
        <taxon>Vitales</taxon>
        <taxon>Vitaceae</taxon>
        <taxon>Viteae</taxon>
        <taxon>Vitis</taxon>
    </lineage>
</organism>
<sequence>MCRGYHGLGHDKDHYNALRHAIQDLIDQGLVNLGQPSVTTNPLPAHSTHITRAAVLHDNYEVDGVSLGPQVPTSFSLIPDGAPFQLTHYTPLIVTHSGRIAQPSPAAIRPVEGATSREEVRRKDDKIKVETITTPKGLIHMMTSGKTTCIVFSDDDLPPKGLDHIRPLYISVGCSSHIVPSVMLDNGSTLNVCHLATVIALGFKVKFNHDGQVITVYFDEIQTLEIEDFCKDFVAMSFDQHNSTVVLDMMRIIDDGVVVDPIEMIDGVVPHDEYRDEMDMMSISQITSIAQL</sequence>
<dbReference type="EMBL" id="QGNW01000290">
    <property type="protein sequence ID" value="RVW78799.1"/>
    <property type="molecule type" value="Genomic_DNA"/>
</dbReference>
<evidence type="ECO:0000313" key="1">
    <source>
        <dbReference type="EMBL" id="RVW78799.1"/>
    </source>
</evidence>
<evidence type="ECO:0000313" key="2">
    <source>
        <dbReference type="Proteomes" id="UP000288805"/>
    </source>
</evidence>
<gene>
    <name evidence="1" type="ORF">CK203_050978</name>
</gene>
<comment type="caution">
    <text evidence="1">The sequence shown here is derived from an EMBL/GenBank/DDBJ whole genome shotgun (WGS) entry which is preliminary data.</text>
</comment>
<accession>A0A438H326</accession>